<sequence length="65" mass="7529">MLPNFTFTRKRFGDAVTVDVTIEVDPLMTIEQGERIAEMIERELICRFDIFDVDVQVKPKTPLLS</sequence>
<protein>
    <recommendedName>
        <fullName evidence="1">Cation efflux protein cytoplasmic domain-containing protein</fullName>
    </recommendedName>
</protein>
<dbReference type="EMBL" id="JXLC01000011">
    <property type="protein sequence ID" value="OJG91746.1"/>
    <property type="molecule type" value="Genomic_DNA"/>
</dbReference>
<evidence type="ECO:0000313" key="5">
    <source>
        <dbReference type="Proteomes" id="UP000183039"/>
    </source>
</evidence>
<dbReference type="AlphaFoldDB" id="A0A0S3K9L9"/>
<keyword evidence="4" id="KW-1185">Reference proteome</keyword>
<reference evidence="3 5" key="1">
    <citation type="submission" date="2014-12" db="EMBL/GenBank/DDBJ databases">
        <title>Draft genome sequences of 29 type strains of Enterococci.</title>
        <authorList>
            <person name="Zhong Z."/>
            <person name="Sun Z."/>
            <person name="Liu W."/>
            <person name="Zhang W."/>
            <person name="Zhang H."/>
        </authorList>
    </citation>
    <scope>NUCLEOTIDE SEQUENCE [LARGE SCALE GENOMIC DNA]</scope>
    <source>
        <strain evidence="3 5">DSM 22801</strain>
    </source>
</reference>
<evidence type="ECO:0000259" key="1">
    <source>
        <dbReference type="Pfam" id="PF16916"/>
    </source>
</evidence>
<dbReference type="SUPFAM" id="SSF160240">
    <property type="entry name" value="Cation efflux protein cytoplasmic domain-like"/>
    <property type="match status" value="1"/>
</dbReference>
<dbReference type="InterPro" id="IPR027470">
    <property type="entry name" value="Cation_efflux_CTD"/>
</dbReference>
<feature type="domain" description="Cation efflux protein cytoplasmic" evidence="1">
    <location>
        <begin position="8"/>
        <end position="59"/>
    </location>
</feature>
<dbReference type="Proteomes" id="UP000065511">
    <property type="component" value="Chromosome"/>
</dbReference>
<dbReference type="InterPro" id="IPR036837">
    <property type="entry name" value="Cation_efflux_CTD_sf"/>
</dbReference>
<dbReference type="KEGG" id="ess:ATZ33_06500"/>
<dbReference type="Gene3D" id="3.30.70.1350">
    <property type="entry name" value="Cation efflux protein, cytoplasmic domain"/>
    <property type="match status" value="1"/>
</dbReference>
<proteinExistence type="predicted"/>
<gene>
    <name evidence="2" type="ORF">ATZ33_06500</name>
    <name evidence="3" type="ORF">RV15_GL000413</name>
</gene>
<dbReference type="RefSeq" id="WP_071877746.1">
    <property type="nucleotide sequence ID" value="NZ_JXLC01000011.1"/>
</dbReference>
<dbReference type="Pfam" id="PF16916">
    <property type="entry name" value="ZT_dimer"/>
    <property type="match status" value="1"/>
</dbReference>
<evidence type="ECO:0000313" key="2">
    <source>
        <dbReference type="EMBL" id="ALS01030.1"/>
    </source>
</evidence>
<evidence type="ECO:0000313" key="4">
    <source>
        <dbReference type="Proteomes" id="UP000065511"/>
    </source>
</evidence>
<reference evidence="2 4" key="2">
    <citation type="submission" date="2015-12" db="EMBL/GenBank/DDBJ databases">
        <authorList>
            <person name="Lauer A."/>
            <person name="Humrighouse B."/>
            <person name="Loparev V."/>
            <person name="Shewmaker P.L."/>
            <person name="Whitney A.M."/>
            <person name="McLaughlin R.W."/>
        </authorList>
    </citation>
    <scope>NUCLEOTIDE SEQUENCE [LARGE SCALE GENOMIC DNA]</scope>
    <source>
        <strain evidence="2 4">LMG 23085</strain>
    </source>
</reference>
<accession>A0A0S3K9L9</accession>
<name>A0A0S3K9L9_9ENTE</name>
<dbReference type="Proteomes" id="UP000183039">
    <property type="component" value="Unassembled WGS sequence"/>
</dbReference>
<organism evidence="3 5">
    <name type="scientific">Enterococcus silesiacus</name>
    <dbReference type="NCBI Taxonomy" id="332949"/>
    <lineage>
        <taxon>Bacteria</taxon>
        <taxon>Bacillati</taxon>
        <taxon>Bacillota</taxon>
        <taxon>Bacilli</taxon>
        <taxon>Lactobacillales</taxon>
        <taxon>Enterococcaceae</taxon>
        <taxon>Enterococcus</taxon>
    </lineage>
</organism>
<dbReference type="OrthoDB" id="9806522at2"/>
<evidence type="ECO:0000313" key="3">
    <source>
        <dbReference type="EMBL" id="OJG91746.1"/>
    </source>
</evidence>
<dbReference type="EMBL" id="CP013614">
    <property type="protein sequence ID" value="ALS01030.1"/>
    <property type="molecule type" value="Genomic_DNA"/>
</dbReference>